<proteinExistence type="predicted"/>
<evidence type="ECO:0000313" key="1">
    <source>
        <dbReference type="EMBL" id="KYP46196.1"/>
    </source>
</evidence>
<dbReference type="Proteomes" id="UP000075243">
    <property type="component" value="Unassembled WGS sequence"/>
</dbReference>
<reference evidence="1" key="1">
    <citation type="journal article" date="2012" name="Nat. Biotechnol.">
        <title>Draft genome sequence of pigeonpea (Cajanus cajan), an orphan legume crop of resource-poor farmers.</title>
        <authorList>
            <person name="Varshney R.K."/>
            <person name="Chen W."/>
            <person name="Li Y."/>
            <person name="Bharti A.K."/>
            <person name="Saxena R.K."/>
            <person name="Schlueter J.A."/>
            <person name="Donoghue M.T."/>
            <person name="Azam S."/>
            <person name="Fan G."/>
            <person name="Whaley A.M."/>
            <person name="Farmer A.D."/>
            <person name="Sheridan J."/>
            <person name="Iwata A."/>
            <person name="Tuteja R."/>
            <person name="Penmetsa R.V."/>
            <person name="Wu W."/>
            <person name="Upadhyaya H.D."/>
            <person name="Yang S.P."/>
            <person name="Shah T."/>
            <person name="Saxena K.B."/>
            <person name="Michael T."/>
            <person name="McCombie W.R."/>
            <person name="Yang B."/>
            <person name="Zhang G."/>
            <person name="Yang H."/>
            <person name="Wang J."/>
            <person name="Spillane C."/>
            <person name="Cook D.R."/>
            <person name="May G.D."/>
            <person name="Xu X."/>
            <person name="Jackson S.A."/>
        </authorList>
    </citation>
    <scope>NUCLEOTIDE SEQUENCE [LARGE SCALE GENOMIC DNA]</scope>
</reference>
<gene>
    <name evidence="1" type="ORF">KK1_032245</name>
</gene>
<protein>
    <submittedName>
        <fullName evidence="1">Uncharacterized protein</fullName>
    </submittedName>
</protein>
<evidence type="ECO:0000313" key="2">
    <source>
        <dbReference type="Proteomes" id="UP000075243"/>
    </source>
</evidence>
<dbReference type="EMBL" id="KQ483566">
    <property type="protein sequence ID" value="KYP46196.1"/>
    <property type="molecule type" value="Genomic_DNA"/>
</dbReference>
<organism evidence="1 2">
    <name type="scientific">Cajanus cajan</name>
    <name type="common">Pigeon pea</name>
    <name type="synonym">Cajanus indicus</name>
    <dbReference type="NCBI Taxonomy" id="3821"/>
    <lineage>
        <taxon>Eukaryota</taxon>
        <taxon>Viridiplantae</taxon>
        <taxon>Streptophyta</taxon>
        <taxon>Embryophyta</taxon>
        <taxon>Tracheophyta</taxon>
        <taxon>Spermatophyta</taxon>
        <taxon>Magnoliopsida</taxon>
        <taxon>eudicotyledons</taxon>
        <taxon>Gunneridae</taxon>
        <taxon>Pentapetalae</taxon>
        <taxon>rosids</taxon>
        <taxon>fabids</taxon>
        <taxon>Fabales</taxon>
        <taxon>Fabaceae</taxon>
        <taxon>Papilionoideae</taxon>
        <taxon>50 kb inversion clade</taxon>
        <taxon>NPAAA clade</taxon>
        <taxon>indigoferoid/millettioid clade</taxon>
        <taxon>Phaseoleae</taxon>
        <taxon>Cajanus</taxon>
    </lineage>
</organism>
<name>A0A151RUH6_CAJCA</name>
<keyword evidence="2" id="KW-1185">Reference proteome</keyword>
<accession>A0A151RUH6</accession>
<sequence length="80" mass="8991">PASTAPPSRVASPPEQSHIPSPCGAASLLLPFGTGHETNIPWLYFVNFCYRVFIFNTSFRIILFFFFLGLRHCFSLLLVN</sequence>
<dbReference type="Gramene" id="C.cajan_35231.t">
    <property type="protein sequence ID" value="C.cajan_35231.t.cds1"/>
    <property type="gene ID" value="C.cajan_35231"/>
</dbReference>
<dbReference type="AlphaFoldDB" id="A0A151RUH6"/>
<feature type="non-terminal residue" evidence="1">
    <location>
        <position position="1"/>
    </location>
</feature>